<dbReference type="EMBL" id="CAJPDS010000007">
    <property type="protein sequence ID" value="CAF9909146.1"/>
    <property type="molecule type" value="Genomic_DNA"/>
</dbReference>
<feature type="compositionally biased region" description="Polar residues" evidence="1">
    <location>
        <begin position="79"/>
        <end position="93"/>
    </location>
</feature>
<feature type="compositionally biased region" description="Polar residues" evidence="1">
    <location>
        <begin position="532"/>
        <end position="541"/>
    </location>
</feature>
<evidence type="ECO:0000256" key="1">
    <source>
        <dbReference type="SAM" id="MobiDB-lite"/>
    </source>
</evidence>
<accession>A0A8H3EL29</accession>
<dbReference type="Proteomes" id="UP000664521">
    <property type="component" value="Unassembled WGS sequence"/>
</dbReference>
<evidence type="ECO:0000313" key="3">
    <source>
        <dbReference type="EMBL" id="CAF9909146.1"/>
    </source>
</evidence>
<dbReference type="InterPro" id="IPR057684">
    <property type="entry name" value="DUF7924"/>
</dbReference>
<name>A0A8H3EL29_9LECA</name>
<feature type="compositionally biased region" description="Polar residues" evidence="1">
    <location>
        <begin position="493"/>
        <end position="520"/>
    </location>
</feature>
<sequence>MASACVSQTSPAGQRVRGRRMAPFDPNNRINKATRRSERIATNQKRSRAEAKRQQNALPPPPGNPLREAASFHPRDARVQNTKNSQANPTSPQLKRKRHHEAIASPTSPKPPRKRTRVSLAEERQNLDQDQASTSIEFQGDRIRYWSERGTWPPEPEEGAMQSFRENYIPDALAKRRSSLARKRSSGSLIADNISSSDQKPVSEKNTYTDGQVIIELKNFGSFMEDHKEGITPESKTLCQKLLSTPQEMPEGTLFSDELFPGLCKMVKGQNEATVVRYILPHLVPSPKIRALRGAEQLEILNETINASWINATECCDRRPKPDYSIGINRDAFSLERLQKLRPFIATHMKEESTFTATYDTCFPFLTTEVKCGATALDVADRQNAVSQTIGLRGLVTLFRLVRREQELHRKVLGFSISHDNETVRIYGHYPFINGKNTTYHQCMISKFNILPTIDGDKRWKTPTFVQNVQDLWAVKHFKMICSAVDKLQLEAESSQQPALTPHSEQSTQTSGRSRLSQQLEDSEIADEPQSDDTPITSEVSTPVGKKKKKTAGISK</sequence>
<feature type="compositionally biased region" description="Acidic residues" evidence="1">
    <location>
        <begin position="521"/>
        <end position="531"/>
    </location>
</feature>
<dbReference type="Pfam" id="PF25545">
    <property type="entry name" value="DUF7924"/>
    <property type="match status" value="1"/>
</dbReference>
<dbReference type="AlphaFoldDB" id="A0A8H3EL29"/>
<feature type="compositionally biased region" description="Polar residues" evidence="1">
    <location>
        <begin position="1"/>
        <end position="12"/>
    </location>
</feature>
<reference evidence="3" key="1">
    <citation type="submission" date="2021-03" db="EMBL/GenBank/DDBJ databases">
        <authorList>
            <person name="Tagirdzhanova G."/>
        </authorList>
    </citation>
    <scope>NUCLEOTIDE SEQUENCE</scope>
</reference>
<gene>
    <name evidence="3" type="ORF">HETSPECPRED_008853</name>
</gene>
<evidence type="ECO:0000259" key="2">
    <source>
        <dbReference type="Pfam" id="PF25545"/>
    </source>
</evidence>
<evidence type="ECO:0000313" key="4">
    <source>
        <dbReference type="Proteomes" id="UP000664521"/>
    </source>
</evidence>
<comment type="caution">
    <text evidence="3">The sequence shown here is derived from an EMBL/GenBank/DDBJ whole genome shotgun (WGS) entry which is preliminary data.</text>
</comment>
<protein>
    <recommendedName>
        <fullName evidence="2">DUF7924 domain-containing protein</fullName>
    </recommendedName>
</protein>
<dbReference type="OrthoDB" id="5400850at2759"/>
<proteinExistence type="predicted"/>
<dbReference type="PANTHER" id="PTHR42470">
    <property type="entry name" value="VAST DOMAIN-CONTAINING PROTEIN"/>
    <property type="match status" value="1"/>
</dbReference>
<feature type="region of interest" description="Disordered" evidence="1">
    <location>
        <begin position="493"/>
        <end position="556"/>
    </location>
</feature>
<keyword evidence="4" id="KW-1185">Reference proteome</keyword>
<organism evidence="3 4">
    <name type="scientific">Heterodermia speciosa</name>
    <dbReference type="NCBI Taxonomy" id="116794"/>
    <lineage>
        <taxon>Eukaryota</taxon>
        <taxon>Fungi</taxon>
        <taxon>Dikarya</taxon>
        <taxon>Ascomycota</taxon>
        <taxon>Pezizomycotina</taxon>
        <taxon>Lecanoromycetes</taxon>
        <taxon>OSLEUM clade</taxon>
        <taxon>Lecanoromycetidae</taxon>
        <taxon>Caliciales</taxon>
        <taxon>Physciaceae</taxon>
        <taxon>Heterodermia</taxon>
    </lineage>
</organism>
<feature type="compositionally biased region" description="Basic residues" evidence="1">
    <location>
        <begin position="545"/>
        <end position="556"/>
    </location>
</feature>
<feature type="domain" description="DUF7924" evidence="2">
    <location>
        <begin position="262"/>
        <end position="485"/>
    </location>
</feature>
<feature type="region of interest" description="Disordered" evidence="1">
    <location>
        <begin position="1"/>
        <end position="131"/>
    </location>
</feature>
<dbReference type="PANTHER" id="PTHR42470:SF2">
    <property type="match status" value="1"/>
</dbReference>